<evidence type="ECO:0000256" key="1">
    <source>
        <dbReference type="SAM" id="MobiDB-lite"/>
    </source>
</evidence>
<name>C0NYV8_AJECG</name>
<dbReference type="AlphaFoldDB" id="C0NYV8"/>
<proteinExistence type="predicted"/>
<dbReference type="HOGENOM" id="CLU_1354275_0_0_1"/>
<reference evidence="2" key="1">
    <citation type="submission" date="2009-02" db="EMBL/GenBank/DDBJ databases">
        <title>The Genome Sequence of Ajellomyces capsulatus strain G186AR.</title>
        <authorList>
            <consortium name="The Broad Institute Genome Sequencing Platform"/>
            <person name="Champion M."/>
            <person name="Cuomo C."/>
            <person name="Ma L.-J."/>
            <person name="Henn M.R."/>
            <person name="Sil A."/>
            <person name="Goldman B."/>
            <person name="Young S.K."/>
            <person name="Kodira C.D."/>
            <person name="Zeng Q."/>
            <person name="Koehrsen M."/>
            <person name="Alvarado L."/>
            <person name="Berlin A."/>
            <person name="Borenstein D."/>
            <person name="Chen Z."/>
            <person name="Engels R."/>
            <person name="Freedman E."/>
            <person name="Gellesch M."/>
            <person name="Goldberg J."/>
            <person name="Griggs A."/>
            <person name="Gujja S."/>
            <person name="Heiman D."/>
            <person name="Hepburn T."/>
            <person name="Howarth C."/>
            <person name="Jen D."/>
            <person name="Larson L."/>
            <person name="Lewis B."/>
            <person name="Mehta T."/>
            <person name="Park D."/>
            <person name="Pearson M."/>
            <person name="Roberts A."/>
            <person name="Saif S."/>
            <person name="Shea T."/>
            <person name="Shenoy N."/>
            <person name="Sisk P."/>
            <person name="Stolte C."/>
            <person name="Sykes S."/>
            <person name="Walk T."/>
            <person name="White J."/>
            <person name="Yandava C."/>
            <person name="Klein B."/>
            <person name="McEwen J.G."/>
            <person name="Puccia R."/>
            <person name="Goldman G.H."/>
            <person name="Felipe M.S."/>
            <person name="Nino-Vega G."/>
            <person name="San-Blas G."/>
            <person name="Taylor J."/>
            <person name="Mendoza L."/>
            <person name="Galagan J."/>
            <person name="Nusbaum C."/>
            <person name="Birren B."/>
        </authorList>
    </citation>
    <scope>NUCLEOTIDE SEQUENCE</scope>
    <source>
        <strain evidence="2">G186AR</strain>
    </source>
</reference>
<accession>C0NYV8</accession>
<feature type="region of interest" description="Disordered" evidence="1">
    <location>
        <begin position="136"/>
        <end position="158"/>
    </location>
</feature>
<dbReference type="GeneID" id="69041354"/>
<dbReference type="InParanoid" id="C0NYV8"/>
<dbReference type="EMBL" id="GG663377">
    <property type="protein sequence ID" value="EEH03398.1"/>
    <property type="molecule type" value="Genomic_DNA"/>
</dbReference>
<gene>
    <name evidence="2" type="ORF">HCBG_08338</name>
</gene>
<sequence>MAGGRVAAVAAGVSRRVITTTTTNHHHRHHDHHDHQASQLIRSFNEPVSLTVYLFWGGGREGEPTGATPAAKPAKPARTWTEPWQPRISQVQSLSWSGVEWSGSLWAPGRTTGPGLVFWSLALYFSRFEGRGRGKRRAAAPQSLPCPPSTAPAQIGPRSAAVRGEEGTDQGRAWRLQPWGLAGGFGITGYLWYSTVLDIGIG</sequence>
<keyword evidence="3" id="KW-1185">Reference proteome</keyword>
<dbReference type="Proteomes" id="UP000001631">
    <property type="component" value="Unassembled WGS sequence"/>
</dbReference>
<dbReference type="RefSeq" id="XP_045283879.1">
    <property type="nucleotide sequence ID" value="XM_045435387.1"/>
</dbReference>
<evidence type="ECO:0000313" key="3">
    <source>
        <dbReference type="Proteomes" id="UP000001631"/>
    </source>
</evidence>
<protein>
    <submittedName>
        <fullName evidence="2">Uncharacterized protein</fullName>
    </submittedName>
</protein>
<organism evidence="2 3">
    <name type="scientific">Ajellomyces capsulatus (strain G186AR / H82 / ATCC MYA-2454 / RMSCC 2432)</name>
    <name type="common">Darling's disease fungus</name>
    <name type="synonym">Histoplasma capsulatum</name>
    <dbReference type="NCBI Taxonomy" id="447093"/>
    <lineage>
        <taxon>Eukaryota</taxon>
        <taxon>Fungi</taxon>
        <taxon>Dikarya</taxon>
        <taxon>Ascomycota</taxon>
        <taxon>Pezizomycotina</taxon>
        <taxon>Eurotiomycetes</taxon>
        <taxon>Eurotiomycetidae</taxon>
        <taxon>Onygenales</taxon>
        <taxon>Ajellomycetaceae</taxon>
        <taxon>Histoplasma</taxon>
    </lineage>
</organism>
<evidence type="ECO:0000313" key="2">
    <source>
        <dbReference type="EMBL" id="EEH03398.1"/>
    </source>
</evidence>